<evidence type="ECO:0000313" key="2">
    <source>
        <dbReference type="EMBL" id="VFJ92182.1"/>
    </source>
</evidence>
<evidence type="ECO:0000313" key="1">
    <source>
        <dbReference type="EMBL" id="VFJ90998.1"/>
    </source>
</evidence>
<name>A0A450X4Z6_9GAMM</name>
<sequence length="74" mass="8334">MKCSIQGCPGQFEPKRIIHTLRRGTEIFVFEDVPAEVCSVCGDTLLAPRTIQHLEALLYPKSKPIRTAPVYEYA</sequence>
<proteinExistence type="predicted"/>
<accession>A0A450X4Z6</accession>
<reference evidence="3" key="1">
    <citation type="submission" date="2019-02" db="EMBL/GenBank/DDBJ databases">
        <authorList>
            <person name="Gruber-Vodicka R. H."/>
            <person name="Seah K. B. B."/>
        </authorList>
    </citation>
    <scope>NUCLEOTIDE SEQUENCE</scope>
    <source>
        <strain evidence="3">BECK_BY7</strain>
        <strain evidence="2">BECK_M6</strain>
        <strain evidence="1">BECK_M7</strain>
    </source>
</reference>
<dbReference type="InterPro" id="IPR022453">
    <property type="entry name" value="Znf_MqsA-type"/>
</dbReference>
<dbReference type="EMBL" id="CAADFN010000174">
    <property type="protein sequence ID" value="VFK24338.1"/>
    <property type="molecule type" value="Genomic_DNA"/>
</dbReference>
<organism evidence="3">
    <name type="scientific">Candidatus Kentrum sp. LFY</name>
    <dbReference type="NCBI Taxonomy" id="2126342"/>
    <lineage>
        <taxon>Bacteria</taxon>
        <taxon>Pseudomonadati</taxon>
        <taxon>Pseudomonadota</taxon>
        <taxon>Gammaproteobacteria</taxon>
        <taxon>Candidatus Kentrum</taxon>
    </lineage>
</organism>
<evidence type="ECO:0000313" key="3">
    <source>
        <dbReference type="EMBL" id="VFK24338.1"/>
    </source>
</evidence>
<dbReference type="NCBIfam" id="TIGR03831">
    <property type="entry name" value="YgiT_finger"/>
    <property type="match status" value="1"/>
</dbReference>
<protein>
    <submittedName>
        <fullName evidence="3">YgiT-type zinc finger domain-containing protein</fullName>
    </submittedName>
</protein>
<dbReference type="AlphaFoldDB" id="A0A450X4Z6"/>
<dbReference type="EMBL" id="CAADFH010000021">
    <property type="protein sequence ID" value="VFJ92182.1"/>
    <property type="molecule type" value="Genomic_DNA"/>
</dbReference>
<dbReference type="EMBL" id="CAADFF010000023">
    <property type="protein sequence ID" value="VFJ90998.1"/>
    <property type="molecule type" value="Genomic_DNA"/>
</dbReference>
<gene>
    <name evidence="2" type="ORF">BECKLFY1418A_GA0070994_102126</name>
    <name evidence="1" type="ORF">BECKLFY1418B_GA0070995_102310</name>
    <name evidence="3" type="ORF">BECKLFY1418C_GA0070996_11745</name>
</gene>